<gene>
    <name evidence="9" type="ORF">H8699_10095</name>
</gene>
<dbReference type="NCBIfam" id="TIGR03942">
    <property type="entry name" value="sulfatase_rSAM"/>
    <property type="match status" value="1"/>
</dbReference>
<evidence type="ECO:0000256" key="4">
    <source>
        <dbReference type="ARBA" id="ARBA00022723"/>
    </source>
</evidence>
<evidence type="ECO:0000256" key="7">
    <source>
        <dbReference type="ARBA" id="ARBA00023601"/>
    </source>
</evidence>
<keyword evidence="3" id="KW-0949">S-adenosyl-L-methionine</keyword>
<dbReference type="SFLD" id="SFLDS00029">
    <property type="entry name" value="Radical_SAM"/>
    <property type="match status" value="1"/>
</dbReference>
<evidence type="ECO:0000256" key="6">
    <source>
        <dbReference type="ARBA" id="ARBA00023014"/>
    </source>
</evidence>
<dbReference type="CDD" id="cd21120">
    <property type="entry name" value="SPASM_anSME"/>
    <property type="match status" value="1"/>
</dbReference>
<dbReference type="Gene3D" id="3.20.20.70">
    <property type="entry name" value="Aldolase class I"/>
    <property type="match status" value="1"/>
</dbReference>
<dbReference type="AlphaFoldDB" id="A0A926D110"/>
<keyword evidence="5" id="KW-0408">Iron</keyword>
<evidence type="ECO:0000259" key="8">
    <source>
        <dbReference type="PROSITE" id="PS51918"/>
    </source>
</evidence>
<dbReference type="RefSeq" id="WP_249285593.1">
    <property type="nucleotide sequence ID" value="NZ_JACRSO010000004.1"/>
</dbReference>
<dbReference type="Proteomes" id="UP000654279">
    <property type="component" value="Unassembled WGS sequence"/>
</dbReference>
<comment type="caution">
    <text evidence="9">The sequence shown here is derived from an EMBL/GenBank/DDBJ whole genome shotgun (WGS) entry which is preliminary data.</text>
</comment>
<dbReference type="PANTHER" id="PTHR43273">
    <property type="entry name" value="ANAEROBIC SULFATASE-MATURATING ENZYME HOMOLOG ASLB-RELATED"/>
    <property type="match status" value="1"/>
</dbReference>
<evidence type="ECO:0000256" key="1">
    <source>
        <dbReference type="ARBA" id="ARBA00001966"/>
    </source>
</evidence>
<dbReference type="InterPro" id="IPR023885">
    <property type="entry name" value="4Fe4S-binding_SPASM_dom"/>
</dbReference>
<organism evidence="9 10">
    <name type="scientific">Luoshenia tenuis</name>
    <dbReference type="NCBI Taxonomy" id="2763654"/>
    <lineage>
        <taxon>Bacteria</taxon>
        <taxon>Bacillati</taxon>
        <taxon>Bacillota</taxon>
        <taxon>Clostridia</taxon>
        <taxon>Christensenellales</taxon>
        <taxon>Christensenellaceae</taxon>
        <taxon>Luoshenia</taxon>
    </lineage>
</organism>
<accession>A0A926D110</accession>
<evidence type="ECO:0000313" key="10">
    <source>
        <dbReference type="Proteomes" id="UP000654279"/>
    </source>
</evidence>
<dbReference type="EMBL" id="JACRSO010000004">
    <property type="protein sequence ID" value="MBC8529778.1"/>
    <property type="molecule type" value="Genomic_DNA"/>
</dbReference>
<dbReference type="SFLD" id="SFLDG01384">
    <property type="entry name" value="thioether_bond_formation_requi"/>
    <property type="match status" value="1"/>
</dbReference>
<dbReference type="SUPFAM" id="SSF102114">
    <property type="entry name" value="Radical SAM enzymes"/>
    <property type="match status" value="1"/>
</dbReference>
<dbReference type="SFLD" id="SFLDF00289">
    <property type="entry name" value="anaerobic_Cys-type_sulfatase-m"/>
    <property type="match status" value="1"/>
</dbReference>
<dbReference type="CDD" id="cd01335">
    <property type="entry name" value="Radical_SAM"/>
    <property type="match status" value="1"/>
</dbReference>
<evidence type="ECO:0000256" key="5">
    <source>
        <dbReference type="ARBA" id="ARBA00023004"/>
    </source>
</evidence>
<feature type="domain" description="Radical SAM core" evidence="8">
    <location>
        <begin position="1"/>
        <end position="234"/>
    </location>
</feature>
<dbReference type="GO" id="GO:0051539">
    <property type="term" value="F:4 iron, 4 sulfur cluster binding"/>
    <property type="evidence" value="ECO:0007669"/>
    <property type="project" value="UniProtKB-KW"/>
</dbReference>
<reference evidence="9" key="1">
    <citation type="submission" date="2020-08" db="EMBL/GenBank/DDBJ databases">
        <title>Genome public.</title>
        <authorList>
            <person name="Liu C."/>
            <person name="Sun Q."/>
        </authorList>
    </citation>
    <scope>NUCLEOTIDE SEQUENCE</scope>
    <source>
        <strain evidence="9">NSJ-44</strain>
    </source>
</reference>
<dbReference type="InterPro" id="IPR023867">
    <property type="entry name" value="Sulphatase_maturase_rSAM"/>
</dbReference>
<dbReference type="Pfam" id="PF13186">
    <property type="entry name" value="SPASM"/>
    <property type="match status" value="1"/>
</dbReference>
<dbReference type="GO" id="GO:0046872">
    <property type="term" value="F:metal ion binding"/>
    <property type="evidence" value="ECO:0007669"/>
    <property type="project" value="UniProtKB-KW"/>
</dbReference>
<dbReference type="PANTHER" id="PTHR43273:SF3">
    <property type="entry name" value="ANAEROBIC SULFATASE-MATURATING ENZYME HOMOLOG ASLB-RELATED"/>
    <property type="match status" value="1"/>
</dbReference>
<dbReference type="PROSITE" id="PS51918">
    <property type="entry name" value="RADICAL_SAM"/>
    <property type="match status" value="1"/>
</dbReference>
<dbReference type="InterPro" id="IPR058240">
    <property type="entry name" value="rSAM_sf"/>
</dbReference>
<keyword evidence="4" id="KW-0479">Metal-binding</keyword>
<dbReference type="InterPro" id="IPR013785">
    <property type="entry name" value="Aldolase_TIM"/>
</dbReference>
<evidence type="ECO:0000256" key="3">
    <source>
        <dbReference type="ARBA" id="ARBA00022691"/>
    </source>
</evidence>
<dbReference type="InterPro" id="IPR034485">
    <property type="entry name" value="Anaerobic_Cys-type_sulfatase-m"/>
</dbReference>
<evidence type="ECO:0000313" key="9">
    <source>
        <dbReference type="EMBL" id="MBC8529778.1"/>
    </source>
</evidence>
<dbReference type="InterPro" id="IPR047207">
    <property type="entry name" value="SPASM_anSME"/>
</dbReference>
<dbReference type="SFLD" id="SFLDG01067">
    <property type="entry name" value="SPASM/twitch_domain_containing"/>
    <property type="match status" value="1"/>
</dbReference>
<keyword evidence="6" id="KW-0411">Iron-sulfur</keyword>
<evidence type="ECO:0000256" key="2">
    <source>
        <dbReference type="ARBA" id="ARBA00022485"/>
    </source>
</evidence>
<keyword evidence="2" id="KW-0004">4Fe-4S</keyword>
<proteinExistence type="inferred from homology"/>
<name>A0A926D110_9FIRM</name>
<dbReference type="NCBIfam" id="TIGR04085">
    <property type="entry name" value="rSAM_more_4Fe4S"/>
    <property type="match status" value="1"/>
</dbReference>
<comment type="cofactor">
    <cofactor evidence="1">
        <name>[4Fe-4S] cluster</name>
        <dbReference type="ChEBI" id="CHEBI:49883"/>
    </cofactor>
</comment>
<sequence>MPPLTLLIKPASSLCNMRCRYCFYADVSDRRAVKSYGVMDGETARAVVRRAFQYADGAVTFGFQGGEPTLAGLDYFQNFVALVREYNTRGLAVHYALQTNGYALDEAFAAFLAQHGFLVGLSMDGPQALHDSLRPGADGAGSYARVQGAAHLLEQYKVAFNILCVVSGPVARAPKAVFRALAPYGFLQFIPCLDDFGGAGADYSLTAEDYAGFLKGCFDEYERAFYAGKYVSIRLFDNYVGMLAGRPPEACDMRGECGGYLLVESDGGVYPCDFYVLDEWRMGNLKEQSLTRLMKSPVLARFLQEGRSHEAACQDCRWRALCRGGCRRHREQERGALGPNRFCESYREFFAYAYPRMARMARNLPRG</sequence>
<keyword evidence="10" id="KW-1185">Reference proteome</keyword>
<dbReference type="Pfam" id="PF04055">
    <property type="entry name" value="Radical_SAM"/>
    <property type="match status" value="1"/>
</dbReference>
<protein>
    <submittedName>
        <fullName evidence="9">Anaerobic sulfatase maturase</fullName>
    </submittedName>
</protein>
<dbReference type="SFLD" id="SFLDG01072">
    <property type="entry name" value="dehydrogenase_like"/>
    <property type="match status" value="1"/>
</dbReference>
<dbReference type="GO" id="GO:0016491">
    <property type="term" value="F:oxidoreductase activity"/>
    <property type="evidence" value="ECO:0007669"/>
    <property type="project" value="InterPro"/>
</dbReference>
<dbReference type="InterPro" id="IPR007197">
    <property type="entry name" value="rSAM"/>
</dbReference>
<dbReference type="SFLD" id="SFLDG01386">
    <property type="entry name" value="main_SPASM_domain-containing"/>
    <property type="match status" value="1"/>
</dbReference>
<comment type="similarity">
    <text evidence="7">Belongs to the radical SAM superfamily. Anaerobic sulfatase-maturating enzyme family.</text>
</comment>